<dbReference type="AlphaFoldDB" id="W4VPK5"/>
<keyword evidence="2" id="KW-1185">Reference proteome</keyword>
<dbReference type="REBASE" id="80410">
    <property type="entry name" value="Gbo21714McrBP"/>
</dbReference>
<protein>
    <submittedName>
        <fullName evidence="1">5-methylcytosine-specific restriction related enzyme</fullName>
    </submittedName>
</protein>
<dbReference type="Proteomes" id="UP000019102">
    <property type="component" value="Unassembled WGS sequence"/>
</dbReference>
<evidence type="ECO:0000313" key="2">
    <source>
        <dbReference type="Proteomes" id="UP000019102"/>
    </source>
</evidence>
<comment type="caution">
    <text evidence="1">The sequence shown here is derived from an EMBL/GenBank/DDBJ whole genome shotgun (WGS) entry which is preliminary data.</text>
</comment>
<evidence type="ECO:0000313" key="1">
    <source>
        <dbReference type="EMBL" id="GAE94679.1"/>
    </source>
</evidence>
<proteinExistence type="predicted"/>
<sequence>MASLHSGSARDDVELLHIDTKDMTIVIKGKPYHEKYEGLTQYRNMDFHDPPMSLSVIGDDIGSIQVFDVNTSELAEKYSHRPIFFENGGLSINCFT</sequence>
<gene>
    <name evidence="1" type="ORF">JCM21714_3859</name>
</gene>
<dbReference type="eggNOG" id="COG1700">
    <property type="taxonomic scope" value="Bacteria"/>
</dbReference>
<reference evidence="1 2" key="1">
    <citation type="journal article" date="2014" name="Genome Announc.">
        <title>Draft Genome Sequence of the Boron-Tolerant and Moderately Halotolerant Bacterium Gracilibacillus boraciitolerans JCM 21714T.</title>
        <authorList>
            <person name="Ahmed I."/>
            <person name="Oshima K."/>
            <person name="Suda W."/>
            <person name="Kitamura K."/>
            <person name="Iida T."/>
            <person name="Ohmori Y."/>
            <person name="Fujiwara T."/>
            <person name="Hattori M."/>
            <person name="Ohkuma M."/>
        </authorList>
    </citation>
    <scope>NUCLEOTIDE SEQUENCE [LARGE SCALE GENOMIC DNA]</scope>
    <source>
        <strain evidence="1 2">JCM 21714</strain>
    </source>
</reference>
<name>W4VPK5_9BACI</name>
<dbReference type="RefSeq" id="WP_235182897.1">
    <property type="nucleotide sequence ID" value="NZ_BAVS01000029.1"/>
</dbReference>
<dbReference type="STRING" id="1298598.JCM21714_3859"/>
<organism evidence="1 2">
    <name type="scientific">Gracilibacillus boraciitolerans JCM 21714</name>
    <dbReference type="NCBI Taxonomy" id="1298598"/>
    <lineage>
        <taxon>Bacteria</taxon>
        <taxon>Bacillati</taxon>
        <taxon>Bacillota</taxon>
        <taxon>Bacilli</taxon>
        <taxon>Bacillales</taxon>
        <taxon>Bacillaceae</taxon>
        <taxon>Gracilibacillus</taxon>
    </lineage>
</organism>
<accession>W4VPK5</accession>
<dbReference type="EMBL" id="BAVS01000029">
    <property type="protein sequence ID" value="GAE94679.1"/>
    <property type="molecule type" value="Genomic_DNA"/>
</dbReference>